<dbReference type="Proteomes" id="UP000606730">
    <property type="component" value="Unassembled WGS sequence"/>
</dbReference>
<accession>A0A917AI37</accession>
<dbReference type="InterPro" id="IPR001343">
    <property type="entry name" value="Hemolysn_Ca-bd"/>
</dbReference>
<comment type="caution">
    <text evidence="2">The sequence shown here is derived from an EMBL/GenBank/DDBJ whole genome shotgun (WGS) entry which is preliminary data.</text>
</comment>
<protein>
    <recommendedName>
        <fullName evidence="4">Hemolysin-type calcium-binding repeat-containing protein</fullName>
    </recommendedName>
</protein>
<keyword evidence="3" id="KW-1185">Reference proteome</keyword>
<dbReference type="InterPro" id="IPR011049">
    <property type="entry name" value="Serralysin-like_metalloprot_C"/>
</dbReference>
<dbReference type="GO" id="GO:0005509">
    <property type="term" value="F:calcium ion binding"/>
    <property type="evidence" value="ECO:0007669"/>
    <property type="project" value="InterPro"/>
</dbReference>
<dbReference type="RefSeq" id="WP_095594202.1">
    <property type="nucleotide sequence ID" value="NZ_BMKN01000002.1"/>
</dbReference>
<dbReference type="SUPFAM" id="SSF51120">
    <property type="entry name" value="beta-Roll"/>
    <property type="match status" value="1"/>
</dbReference>
<dbReference type="Pfam" id="PF00353">
    <property type="entry name" value="HemolysinCabind"/>
    <property type="match status" value="2"/>
</dbReference>
<name>A0A917AI37_9RHOB</name>
<dbReference type="EMBL" id="BMKN01000002">
    <property type="protein sequence ID" value="GGE54635.1"/>
    <property type="molecule type" value="Genomic_DNA"/>
</dbReference>
<feature type="region of interest" description="Disordered" evidence="1">
    <location>
        <begin position="56"/>
        <end position="86"/>
    </location>
</feature>
<evidence type="ECO:0000313" key="3">
    <source>
        <dbReference type="Proteomes" id="UP000606730"/>
    </source>
</evidence>
<gene>
    <name evidence="2" type="ORF">GCM10011517_22850</name>
</gene>
<reference evidence="2" key="2">
    <citation type="submission" date="2020-09" db="EMBL/GenBank/DDBJ databases">
        <authorList>
            <person name="Sun Q."/>
            <person name="Zhou Y."/>
        </authorList>
    </citation>
    <scope>NUCLEOTIDE SEQUENCE</scope>
    <source>
        <strain evidence="2">CGMCC 1.16012</strain>
    </source>
</reference>
<evidence type="ECO:0008006" key="4">
    <source>
        <dbReference type="Google" id="ProtNLM"/>
    </source>
</evidence>
<evidence type="ECO:0000256" key="1">
    <source>
        <dbReference type="SAM" id="MobiDB-lite"/>
    </source>
</evidence>
<feature type="region of interest" description="Disordered" evidence="1">
    <location>
        <begin position="1"/>
        <end position="35"/>
    </location>
</feature>
<dbReference type="OrthoDB" id="7822081at2"/>
<proteinExistence type="predicted"/>
<evidence type="ECO:0000313" key="2">
    <source>
        <dbReference type="EMBL" id="GGE54635.1"/>
    </source>
</evidence>
<organism evidence="2 3">
    <name type="scientific">Actibacterium pelagium</name>
    <dbReference type="NCBI Taxonomy" id="2029103"/>
    <lineage>
        <taxon>Bacteria</taxon>
        <taxon>Pseudomonadati</taxon>
        <taxon>Pseudomonadota</taxon>
        <taxon>Alphaproteobacteria</taxon>
        <taxon>Rhodobacterales</taxon>
        <taxon>Roseobacteraceae</taxon>
        <taxon>Actibacterium</taxon>
    </lineage>
</organism>
<dbReference type="Gene3D" id="2.150.10.10">
    <property type="entry name" value="Serralysin-like metalloprotease, C-terminal"/>
    <property type="match status" value="1"/>
</dbReference>
<dbReference type="AlphaFoldDB" id="A0A917AI37"/>
<sequence>MPPPPGKGGGNNNAAPIINGTENADLIDPTGAGAFTTSADSEEIFGFGGDDIIDGGAGNDTIDAGGGGDTVFDSDGDDSVFGGTGDDQFYDGAGSDTYNGGDGFDYIFFEGLESNYQVDEVFETVGKGRNKTEVLVGYEVTDLTTGDVNSVMNVETIIFLQTPTGDTIITGSDFAFVQFDQDATVDVLANDYIEGQDPGLGLSVSGILDADVDLDGDGVSDALDLIPDDATLTDFQDPGGVQLNDGTFLYLNPDDTITWDLNGVYDTDPGTGDPSLFLLYEASDGNGNTALGNLSIAVTYPTPPGDITFENMVGIYDDFTAALLFGYNIYQDGPNGDYWIAQVTNAGNAIEFRDEGNTNYDYDNDGDDEFRVWTEGNGTSHEMNITHSAGQQFDLGGMTFVGLDAGETATISFADASGIIWGQTTVTEADLNPDGSVDIIGATNVDQFTVEANAGGEFYIDDVFFA</sequence>
<dbReference type="PRINTS" id="PR00313">
    <property type="entry name" value="CABNDNGRPT"/>
</dbReference>
<reference evidence="2" key="1">
    <citation type="journal article" date="2014" name="Int. J. Syst. Evol. Microbiol.">
        <title>Complete genome sequence of Corynebacterium casei LMG S-19264T (=DSM 44701T), isolated from a smear-ripened cheese.</title>
        <authorList>
            <consortium name="US DOE Joint Genome Institute (JGI-PGF)"/>
            <person name="Walter F."/>
            <person name="Albersmeier A."/>
            <person name="Kalinowski J."/>
            <person name="Ruckert C."/>
        </authorList>
    </citation>
    <scope>NUCLEOTIDE SEQUENCE</scope>
    <source>
        <strain evidence="2">CGMCC 1.16012</strain>
    </source>
</reference>